<comment type="caution">
    <text evidence="2">The sequence shown here is derived from an EMBL/GenBank/DDBJ whole genome shotgun (WGS) entry which is preliminary data.</text>
</comment>
<dbReference type="Proteomes" id="UP000326759">
    <property type="component" value="Unassembled WGS sequence"/>
</dbReference>
<dbReference type="OrthoDB" id="6510177at2759"/>
<dbReference type="EMBL" id="SEYY01000712">
    <property type="protein sequence ID" value="KAB7506655.1"/>
    <property type="molecule type" value="Genomic_DNA"/>
</dbReference>
<gene>
    <name evidence="2" type="ORF">Anas_00675</name>
</gene>
<reference evidence="2 3" key="1">
    <citation type="journal article" date="2019" name="PLoS Biol.">
        <title>Sex chromosomes control vertical transmission of feminizing Wolbachia symbionts in an isopod.</title>
        <authorList>
            <person name="Becking T."/>
            <person name="Chebbi M.A."/>
            <person name="Giraud I."/>
            <person name="Moumen B."/>
            <person name="Laverre T."/>
            <person name="Caubet Y."/>
            <person name="Peccoud J."/>
            <person name="Gilbert C."/>
            <person name="Cordaux R."/>
        </authorList>
    </citation>
    <scope>NUCLEOTIDE SEQUENCE [LARGE SCALE GENOMIC DNA]</scope>
    <source>
        <strain evidence="2">ANa2</strain>
        <tissue evidence="2">Whole body excluding digestive tract and cuticle</tissue>
    </source>
</reference>
<evidence type="ECO:0000256" key="1">
    <source>
        <dbReference type="SAM" id="Phobius"/>
    </source>
</evidence>
<keyword evidence="3" id="KW-1185">Reference proteome</keyword>
<keyword evidence="1" id="KW-0812">Transmembrane</keyword>
<sequence length="114" mass="13030">MTRGSFLIFLSVVVVRSVERICGLWGLMVARHPFLAVIGSLIFVTFLGSGLVRLNLVFRPYDLWVPQKSEFAKVTTWKTKNFPQYYREQIGIWEGDNVLSPSSIKGDVRTFTTE</sequence>
<evidence type="ECO:0000313" key="2">
    <source>
        <dbReference type="EMBL" id="KAB7506655.1"/>
    </source>
</evidence>
<dbReference type="AlphaFoldDB" id="A0A5N5TKG0"/>
<feature type="transmembrane region" description="Helical" evidence="1">
    <location>
        <begin position="36"/>
        <end position="58"/>
    </location>
</feature>
<name>A0A5N5TKG0_9CRUS</name>
<evidence type="ECO:0000313" key="3">
    <source>
        <dbReference type="Proteomes" id="UP000326759"/>
    </source>
</evidence>
<accession>A0A5N5TKG0</accession>
<proteinExistence type="predicted"/>
<protein>
    <submittedName>
        <fullName evidence="2">Uncharacterized protein</fullName>
    </submittedName>
</protein>
<keyword evidence="1" id="KW-1133">Transmembrane helix</keyword>
<organism evidence="2 3">
    <name type="scientific">Armadillidium nasatum</name>
    <dbReference type="NCBI Taxonomy" id="96803"/>
    <lineage>
        <taxon>Eukaryota</taxon>
        <taxon>Metazoa</taxon>
        <taxon>Ecdysozoa</taxon>
        <taxon>Arthropoda</taxon>
        <taxon>Crustacea</taxon>
        <taxon>Multicrustacea</taxon>
        <taxon>Malacostraca</taxon>
        <taxon>Eumalacostraca</taxon>
        <taxon>Peracarida</taxon>
        <taxon>Isopoda</taxon>
        <taxon>Oniscidea</taxon>
        <taxon>Crinocheta</taxon>
        <taxon>Armadillidiidae</taxon>
        <taxon>Armadillidium</taxon>
    </lineage>
</organism>
<keyword evidence="1" id="KW-0472">Membrane</keyword>